<organism evidence="1">
    <name type="scientific">Chlorobium chlorochromatii (strain CaD3)</name>
    <dbReference type="NCBI Taxonomy" id="340177"/>
    <lineage>
        <taxon>Bacteria</taxon>
        <taxon>Pseudomonadati</taxon>
        <taxon>Chlorobiota</taxon>
        <taxon>Chlorobiia</taxon>
        <taxon>Chlorobiales</taxon>
        <taxon>Chlorobiaceae</taxon>
        <taxon>Chlorobium/Pelodictyon group</taxon>
        <taxon>Chlorobium</taxon>
    </lineage>
</organism>
<sequence length="64" mass="7003">MGHIYLQNNEIQDAVSAWVTAYTLARKIGYAQVLDALENLAPQLGLPGGLEGWEMLARQMGGEE</sequence>
<protein>
    <submittedName>
        <fullName evidence="1">Uncharacterized protein</fullName>
    </submittedName>
</protein>
<name>Q3AQG1_CHLCH</name>
<dbReference type="eggNOG" id="COG0457">
    <property type="taxonomic scope" value="Bacteria"/>
</dbReference>
<evidence type="ECO:0000313" key="1">
    <source>
        <dbReference type="EMBL" id="ABB28764.1"/>
    </source>
</evidence>
<dbReference type="HOGENOM" id="CLU_2859529_0_0_10"/>
<proteinExistence type="predicted"/>
<dbReference type="EMBL" id="CP000108">
    <property type="protein sequence ID" value="ABB28764.1"/>
    <property type="molecule type" value="Genomic_DNA"/>
</dbReference>
<dbReference type="KEGG" id="cch:Cag_1508"/>
<gene>
    <name evidence="1" type="ordered locus">Cag_1508</name>
</gene>
<dbReference type="AlphaFoldDB" id="Q3AQG1"/>
<reference evidence="1" key="1">
    <citation type="submission" date="2005-08" db="EMBL/GenBank/DDBJ databases">
        <title>Complete sequence of Chlorobium chlorochromatii CaD3.</title>
        <authorList>
            <person name="Copeland A."/>
            <person name="Lucas S."/>
            <person name="Lapidus A."/>
            <person name="Barry K."/>
            <person name="Detter J.C."/>
            <person name="Glavina T."/>
            <person name="Hammon N."/>
            <person name="Israni S."/>
            <person name="Pitluck S."/>
            <person name="Bryant D."/>
            <person name="Schmutz J."/>
            <person name="Larimer F."/>
            <person name="Land M."/>
            <person name="Kyrpides N."/>
            <person name="Ivanova N."/>
            <person name="Richardson P."/>
        </authorList>
    </citation>
    <scope>NUCLEOTIDE SEQUENCE [LARGE SCALE GENOMIC DNA]</scope>
    <source>
        <strain evidence="1">CaD3</strain>
    </source>
</reference>
<accession>Q3AQG1</accession>